<reference evidence="8" key="1">
    <citation type="submission" date="2024-06" db="UniProtKB">
        <authorList>
            <consortium name="RefSeq"/>
        </authorList>
    </citation>
    <scope>NUCLEOTIDE SEQUENCE [LARGE SCALE GENOMIC DNA]</scope>
</reference>
<dbReference type="SMART" id="SM00280">
    <property type="entry name" value="KAZAL"/>
    <property type="match status" value="1"/>
</dbReference>
<organism evidence="8 9">
    <name type="scientific">Chanos chanos</name>
    <name type="common">Milkfish</name>
    <name type="synonym">Mugil chanos</name>
    <dbReference type="NCBI Taxonomy" id="29144"/>
    <lineage>
        <taxon>Eukaryota</taxon>
        <taxon>Metazoa</taxon>
        <taxon>Chordata</taxon>
        <taxon>Craniata</taxon>
        <taxon>Vertebrata</taxon>
        <taxon>Euteleostomi</taxon>
        <taxon>Actinopterygii</taxon>
        <taxon>Neopterygii</taxon>
        <taxon>Teleostei</taxon>
        <taxon>Ostariophysi</taxon>
        <taxon>Gonorynchiformes</taxon>
        <taxon>Chanidae</taxon>
        <taxon>Chanos</taxon>
    </lineage>
</organism>
<keyword evidence="4" id="KW-0722">Serine protease inhibitor</keyword>
<keyword evidence="5" id="KW-1015">Disulfide bond</keyword>
<name>A0A6J2WK78_CHACN</name>
<evidence type="ECO:0000259" key="7">
    <source>
        <dbReference type="PROSITE" id="PS51465"/>
    </source>
</evidence>
<dbReference type="AlphaFoldDB" id="A0A6J2WK78"/>
<evidence type="ECO:0000256" key="2">
    <source>
        <dbReference type="ARBA" id="ARBA00022525"/>
    </source>
</evidence>
<dbReference type="PANTHER" id="PTHR47729">
    <property type="entry name" value="SERINE PEPTIDASE INHIBITOR, KAZAL TYPE 2, TANDEM DUPLICATE 1-RELATED"/>
    <property type="match status" value="1"/>
</dbReference>
<keyword evidence="6" id="KW-0732">Signal</keyword>
<dbReference type="InterPro" id="IPR002350">
    <property type="entry name" value="Kazal_dom"/>
</dbReference>
<dbReference type="PROSITE" id="PS00282">
    <property type="entry name" value="KAZAL_1"/>
    <property type="match status" value="1"/>
</dbReference>
<keyword evidence="3" id="KW-0646">Protease inhibitor</keyword>
<evidence type="ECO:0000313" key="9">
    <source>
        <dbReference type="RefSeq" id="XP_030644067.1"/>
    </source>
</evidence>
<dbReference type="Gene3D" id="3.30.60.30">
    <property type="match status" value="1"/>
</dbReference>
<dbReference type="CTD" id="27290"/>
<dbReference type="InterPro" id="IPR051597">
    <property type="entry name" value="Bifunctional_prot_inhibitor"/>
</dbReference>
<feature type="signal peptide" evidence="6">
    <location>
        <begin position="1"/>
        <end position="21"/>
    </location>
</feature>
<evidence type="ECO:0000313" key="8">
    <source>
        <dbReference type="Proteomes" id="UP000504632"/>
    </source>
</evidence>
<evidence type="ECO:0000256" key="3">
    <source>
        <dbReference type="ARBA" id="ARBA00022690"/>
    </source>
</evidence>
<evidence type="ECO:0000256" key="6">
    <source>
        <dbReference type="SAM" id="SignalP"/>
    </source>
</evidence>
<dbReference type="GO" id="GO:0004867">
    <property type="term" value="F:serine-type endopeptidase inhibitor activity"/>
    <property type="evidence" value="ECO:0007669"/>
    <property type="project" value="UniProtKB-KW"/>
</dbReference>
<accession>A0A6J2WK78</accession>
<gene>
    <name evidence="9" type="primary">spink4</name>
</gene>
<keyword evidence="8" id="KW-1185">Reference proteome</keyword>
<dbReference type="Pfam" id="PF00050">
    <property type="entry name" value="Kazal_1"/>
    <property type="match status" value="1"/>
</dbReference>
<keyword evidence="2" id="KW-0964">Secreted</keyword>
<evidence type="ECO:0000256" key="1">
    <source>
        <dbReference type="ARBA" id="ARBA00004613"/>
    </source>
</evidence>
<feature type="chain" id="PRO_5026908560" evidence="6">
    <location>
        <begin position="22"/>
        <end position="82"/>
    </location>
</feature>
<proteinExistence type="predicted"/>
<sequence>MAGKGLLLLCVAALLLLVSEAEEKSGMQRKPTCGDLAEIEACPMNLAPVCGTDGNTYANDCALCVQRLRTKTDIMVMKEGEC</sequence>
<dbReference type="RefSeq" id="XP_030644067.1">
    <property type="nucleotide sequence ID" value="XM_030788207.1"/>
</dbReference>
<dbReference type="PROSITE" id="PS51465">
    <property type="entry name" value="KAZAL_2"/>
    <property type="match status" value="1"/>
</dbReference>
<dbReference type="PANTHER" id="PTHR47729:SF1">
    <property type="entry name" value="OVOMUCOID-LIKE-RELATED"/>
    <property type="match status" value="1"/>
</dbReference>
<feature type="domain" description="Kazal-like" evidence="7">
    <location>
        <begin position="27"/>
        <end position="82"/>
    </location>
</feature>
<evidence type="ECO:0000256" key="4">
    <source>
        <dbReference type="ARBA" id="ARBA00022900"/>
    </source>
</evidence>
<reference evidence="9" key="2">
    <citation type="submission" date="2025-08" db="UniProtKB">
        <authorList>
            <consortium name="RefSeq"/>
        </authorList>
    </citation>
    <scope>IDENTIFICATION</scope>
</reference>
<dbReference type="GO" id="GO:0005576">
    <property type="term" value="C:extracellular region"/>
    <property type="evidence" value="ECO:0007669"/>
    <property type="project" value="UniProtKB-SubCell"/>
</dbReference>
<dbReference type="SUPFAM" id="SSF100895">
    <property type="entry name" value="Kazal-type serine protease inhibitors"/>
    <property type="match status" value="1"/>
</dbReference>
<dbReference type="GeneID" id="115824104"/>
<dbReference type="Proteomes" id="UP000504632">
    <property type="component" value="Chromosome 11"/>
</dbReference>
<dbReference type="InterPro" id="IPR036058">
    <property type="entry name" value="Kazal_dom_sf"/>
</dbReference>
<evidence type="ECO:0000256" key="5">
    <source>
        <dbReference type="ARBA" id="ARBA00023157"/>
    </source>
</evidence>
<dbReference type="FunCoup" id="A0A6J2WK78">
    <property type="interactions" value="238"/>
</dbReference>
<dbReference type="OrthoDB" id="126772at2759"/>
<dbReference type="InParanoid" id="A0A6J2WK78"/>
<comment type="subcellular location">
    <subcellularLocation>
        <location evidence="1">Secreted</location>
    </subcellularLocation>
</comment>
<protein>
    <submittedName>
        <fullName evidence="9">Serine peptidase inhibitor, Kazal type 4</fullName>
    </submittedName>
</protein>